<gene>
    <name evidence="3" type="ORF">OKA104_LOCUS30622</name>
</gene>
<evidence type="ECO:0000256" key="1">
    <source>
        <dbReference type="ARBA" id="ARBA00022737"/>
    </source>
</evidence>
<dbReference type="PROSITE" id="PS51125">
    <property type="entry name" value="NHL"/>
    <property type="match status" value="1"/>
</dbReference>
<dbReference type="CDD" id="cd05819">
    <property type="entry name" value="NHL"/>
    <property type="match status" value="1"/>
</dbReference>
<dbReference type="EMBL" id="CAJOAY010003311">
    <property type="protein sequence ID" value="CAF4015261.1"/>
    <property type="molecule type" value="Genomic_DNA"/>
</dbReference>
<proteinExistence type="predicted"/>
<sequence>MAMAKTKTQCSEGNKKEITYPCKGCSKEFCLIHLTGHQQILHEELNHIINDYDQFKERINEQKQNPQNDLLIEQINQWERISIEKIQQKAKESKEIVIKHSQTLINDTEIKFNYLTEQIKQTNREDEFNEIDLNYLRNQLMEIIQEFNNPSNISLEQGSKSFINEISILLLEKPKFNKWNQNTITVAGGNGQGQQLNQLYYPHGILIDKKKNIFIADNENNRAVEWKCNAKKAPGSSGVDQLNCPTDVIVDQQSHSIIIAERDNRRVIRWMNEKQQVLIENIDYWGLAMDKNEFLYVSDWKKNEVRRWKIEENNVGIIVASGNEEGDQLNQLNYPGFIFVDEDQSVYVSDIDNHGMMKWNTDAEEGIIVAGGNGQGRNLNQLFSPQGVIVDHLGQIYVADFENDRIMRWCEGKEEGEIVVGGNGRGNQSNQLNCPTGLSFDDEGNLYVVDCWNHRIQKFEIIL</sequence>
<dbReference type="Pfam" id="PF01436">
    <property type="entry name" value="NHL"/>
    <property type="match status" value="1"/>
</dbReference>
<reference evidence="3" key="1">
    <citation type="submission" date="2021-02" db="EMBL/GenBank/DDBJ databases">
        <authorList>
            <person name="Nowell W R."/>
        </authorList>
    </citation>
    <scope>NUCLEOTIDE SEQUENCE</scope>
</reference>
<dbReference type="SUPFAM" id="SSF101898">
    <property type="entry name" value="NHL repeat"/>
    <property type="match status" value="1"/>
</dbReference>
<dbReference type="Gene3D" id="2.120.10.30">
    <property type="entry name" value="TolB, C-terminal domain"/>
    <property type="match status" value="2"/>
</dbReference>
<dbReference type="Proteomes" id="UP000663881">
    <property type="component" value="Unassembled WGS sequence"/>
</dbReference>
<accession>A0A819PXW6</accession>
<name>A0A819PXW6_9BILA</name>
<dbReference type="GO" id="GO:0008270">
    <property type="term" value="F:zinc ion binding"/>
    <property type="evidence" value="ECO:0007669"/>
    <property type="project" value="UniProtKB-KW"/>
</dbReference>
<organism evidence="3 4">
    <name type="scientific">Adineta steineri</name>
    <dbReference type="NCBI Taxonomy" id="433720"/>
    <lineage>
        <taxon>Eukaryota</taxon>
        <taxon>Metazoa</taxon>
        <taxon>Spiralia</taxon>
        <taxon>Gnathifera</taxon>
        <taxon>Rotifera</taxon>
        <taxon>Eurotatoria</taxon>
        <taxon>Bdelloidea</taxon>
        <taxon>Adinetida</taxon>
        <taxon>Adinetidae</taxon>
        <taxon>Adineta</taxon>
    </lineage>
</organism>
<dbReference type="PANTHER" id="PTHR24104:SF25">
    <property type="entry name" value="PROTEIN LIN-41"/>
    <property type="match status" value="1"/>
</dbReference>
<dbReference type="InterPro" id="IPR001258">
    <property type="entry name" value="NHL_repeat"/>
</dbReference>
<evidence type="ECO:0000313" key="4">
    <source>
        <dbReference type="Proteomes" id="UP000663881"/>
    </source>
</evidence>
<keyword evidence="1" id="KW-0677">Repeat</keyword>
<dbReference type="InterPro" id="IPR050952">
    <property type="entry name" value="TRIM-NHL_E3_ligases"/>
</dbReference>
<dbReference type="InterPro" id="IPR011042">
    <property type="entry name" value="6-blade_b-propeller_TolB-like"/>
</dbReference>
<dbReference type="AlphaFoldDB" id="A0A819PXW6"/>
<evidence type="ECO:0000256" key="2">
    <source>
        <dbReference type="PROSITE-ProRule" id="PRU00504"/>
    </source>
</evidence>
<evidence type="ECO:0000313" key="3">
    <source>
        <dbReference type="EMBL" id="CAF4015261.1"/>
    </source>
</evidence>
<dbReference type="PANTHER" id="PTHR24104">
    <property type="entry name" value="E3 UBIQUITIN-PROTEIN LIGASE NHLRC1-RELATED"/>
    <property type="match status" value="1"/>
</dbReference>
<protein>
    <submittedName>
        <fullName evidence="3">Uncharacterized protein</fullName>
    </submittedName>
</protein>
<feature type="repeat" description="NHL" evidence="2">
    <location>
        <begin position="431"/>
        <end position="462"/>
    </location>
</feature>
<comment type="caution">
    <text evidence="3">The sequence shown here is derived from an EMBL/GenBank/DDBJ whole genome shotgun (WGS) entry which is preliminary data.</text>
</comment>